<comment type="caution">
    <text evidence="3">The sequence shown here is derived from an EMBL/GenBank/DDBJ whole genome shotgun (WGS) entry which is preliminary data.</text>
</comment>
<dbReference type="InterPro" id="IPR051450">
    <property type="entry name" value="Gfo/Idh/MocA_Oxidoreductases"/>
</dbReference>
<dbReference type="RefSeq" id="WP_154319443.1">
    <property type="nucleotide sequence ID" value="NZ_CAJGAA010000010.1"/>
</dbReference>
<evidence type="ECO:0000259" key="1">
    <source>
        <dbReference type="Pfam" id="PF01408"/>
    </source>
</evidence>
<organism evidence="3 4">
    <name type="scientific">Metabacillus idriensis</name>
    <dbReference type="NCBI Taxonomy" id="324768"/>
    <lineage>
        <taxon>Bacteria</taxon>
        <taxon>Bacillati</taxon>
        <taxon>Bacillota</taxon>
        <taxon>Bacilli</taxon>
        <taxon>Bacillales</taxon>
        <taxon>Bacillaceae</taxon>
        <taxon>Metabacillus</taxon>
    </lineage>
</organism>
<feature type="domain" description="GFO/IDH/MocA-like oxidoreductase" evidence="2">
    <location>
        <begin position="128"/>
        <end position="242"/>
    </location>
</feature>
<dbReference type="SUPFAM" id="SSF55347">
    <property type="entry name" value="Glyceraldehyde-3-phosphate dehydrogenase-like, C-terminal domain"/>
    <property type="match status" value="1"/>
</dbReference>
<sequence length="332" mass="37141">MRRVAVVGTGTMGTLHLEAWKKVSRCEVVAVIGRTEQNIIQMTEHFDVKGFKELQRALEQIPIDIVDVCVPTHLHEKVIEIAAQAGKAIICEKPLAADTKTAKRIVDLCVKYDAPLYVGHVLRFSPEYKAARQQVLNGAIGKHGVMRLSRVGPYPNGRDDWYRDESKSGGVLLDLGIHDFDWLHWTFGDVKRVMAKRIKRENLEYAFVTLRFVSGAIAHLTLSWGITKFSTSFELAGSEGMITYKSSEHEPVEVELFNEIDRKQERVAVPSYLVERTPLENQLQHFADCLENKKSAVVTAADAVKAIELVEAVLESVKIGQPIVLKKGGVLK</sequence>
<reference evidence="3 4" key="1">
    <citation type="submission" date="2019-11" db="EMBL/GenBank/DDBJ databases">
        <title>Bacillus idriensis genome.</title>
        <authorList>
            <person name="Konopka E.N."/>
            <person name="Newman J.D."/>
        </authorList>
    </citation>
    <scope>NUCLEOTIDE SEQUENCE [LARGE SCALE GENOMIC DNA]</scope>
    <source>
        <strain evidence="3 4">DSM 19097</strain>
    </source>
</reference>
<protein>
    <submittedName>
        <fullName evidence="3">Gfo/Idh/MocA family oxidoreductase</fullName>
    </submittedName>
</protein>
<accession>A0A6I2MH32</accession>
<dbReference type="PANTHER" id="PTHR43377">
    <property type="entry name" value="BILIVERDIN REDUCTASE A"/>
    <property type="match status" value="1"/>
</dbReference>
<feature type="domain" description="Gfo/Idh/MocA-like oxidoreductase N-terminal" evidence="1">
    <location>
        <begin position="3"/>
        <end position="120"/>
    </location>
</feature>
<dbReference type="Gene3D" id="3.30.360.10">
    <property type="entry name" value="Dihydrodipicolinate Reductase, domain 2"/>
    <property type="match status" value="1"/>
</dbReference>
<gene>
    <name evidence="3" type="ORF">GJU41_20600</name>
</gene>
<name>A0A6I2MH32_9BACI</name>
<dbReference type="Gene3D" id="3.40.50.720">
    <property type="entry name" value="NAD(P)-binding Rossmann-like Domain"/>
    <property type="match status" value="1"/>
</dbReference>
<dbReference type="PANTHER" id="PTHR43377:SF1">
    <property type="entry name" value="BILIVERDIN REDUCTASE A"/>
    <property type="match status" value="1"/>
</dbReference>
<evidence type="ECO:0000313" key="3">
    <source>
        <dbReference type="EMBL" id="MRX56366.1"/>
    </source>
</evidence>
<dbReference type="GO" id="GO:0000166">
    <property type="term" value="F:nucleotide binding"/>
    <property type="evidence" value="ECO:0007669"/>
    <property type="project" value="InterPro"/>
</dbReference>
<proteinExistence type="predicted"/>
<dbReference type="Proteomes" id="UP000441585">
    <property type="component" value="Unassembled WGS sequence"/>
</dbReference>
<dbReference type="InterPro" id="IPR036291">
    <property type="entry name" value="NAD(P)-bd_dom_sf"/>
</dbReference>
<keyword evidence="4" id="KW-1185">Reference proteome</keyword>
<evidence type="ECO:0000313" key="4">
    <source>
        <dbReference type="Proteomes" id="UP000441585"/>
    </source>
</evidence>
<dbReference type="InterPro" id="IPR055170">
    <property type="entry name" value="GFO_IDH_MocA-like_dom"/>
</dbReference>
<dbReference type="EMBL" id="WKKF01000011">
    <property type="protein sequence ID" value="MRX56366.1"/>
    <property type="molecule type" value="Genomic_DNA"/>
</dbReference>
<dbReference type="InterPro" id="IPR000683">
    <property type="entry name" value="Gfo/Idh/MocA-like_OxRdtase_N"/>
</dbReference>
<evidence type="ECO:0000259" key="2">
    <source>
        <dbReference type="Pfam" id="PF22725"/>
    </source>
</evidence>
<dbReference type="Pfam" id="PF01408">
    <property type="entry name" value="GFO_IDH_MocA"/>
    <property type="match status" value="1"/>
</dbReference>
<dbReference type="AlphaFoldDB" id="A0A6I2MH32"/>
<dbReference type="Pfam" id="PF22725">
    <property type="entry name" value="GFO_IDH_MocA_C3"/>
    <property type="match status" value="1"/>
</dbReference>
<dbReference type="SUPFAM" id="SSF51735">
    <property type="entry name" value="NAD(P)-binding Rossmann-fold domains"/>
    <property type="match status" value="1"/>
</dbReference>